<sequence>MIWNHVLQATFGYLACDALQWSRSGILLCALVTSALQGIDTFRFYKGLRNRFASDFVAVEDGRFAAFQRESLYKFGQLFVFKVLWYGGISMAVATIAR</sequence>
<dbReference type="EMBL" id="JACRDE010000560">
    <property type="protein sequence ID" value="MBI5252077.1"/>
    <property type="molecule type" value="Genomic_DNA"/>
</dbReference>
<keyword evidence="1" id="KW-1133">Transmembrane helix</keyword>
<keyword evidence="1" id="KW-0472">Membrane</keyword>
<evidence type="ECO:0000256" key="1">
    <source>
        <dbReference type="SAM" id="Phobius"/>
    </source>
</evidence>
<evidence type="ECO:0000313" key="2">
    <source>
        <dbReference type="EMBL" id="MBI5252077.1"/>
    </source>
</evidence>
<feature type="transmembrane region" description="Helical" evidence="1">
    <location>
        <begin position="78"/>
        <end position="97"/>
    </location>
</feature>
<proteinExistence type="predicted"/>
<keyword evidence="1" id="KW-0812">Transmembrane</keyword>
<dbReference type="Proteomes" id="UP000807825">
    <property type="component" value="Unassembled WGS sequence"/>
</dbReference>
<evidence type="ECO:0000313" key="3">
    <source>
        <dbReference type="Proteomes" id="UP000807825"/>
    </source>
</evidence>
<accession>A0A9D6V5T3</accession>
<protein>
    <submittedName>
        <fullName evidence="2">Uncharacterized protein</fullName>
    </submittedName>
</protein>
<comment type="caution">
    <text evidence="2">The sequence shown here is derived from an EMBL/GenBank/DDBJ whole genome shotgun (WGS) entry which is preliminary data.</text>
</comment>
<gene>
    <name evidence="2" type="ORF">HY912_21490</name>
</gene>
<name>A0A9D6V5T3_9BACT</name>
<organism evidence="2 3">
    <name type="scientific">Desulfomonile tiedjei</name>
    <dbReference type="NCBI Taxonomy" id="2358"/>
    <lineage>
        <taxon>Bacteria</taxon>
        <taxon>Pseudomonadati</taxon>
        <taxon>Thermodesulfobacteriota</taxon>
        <taxon>Desulfomonilia</taxon>
        <taxon>Desulfomonilales</taxon>
        <taxon>Desulfomonilaceae</taxon>
        <taxon>Desulfomonile</taxon>
    </lineage>
</organism>
<reference evidence="2" key="1">
    <citation type="submission" date="2020-07" db="EMBL/GenBank/DDBJ databases">
        <title>Huge and variable diversity of episymbiotic CPR bacteria and DPANN archaea in groundwater ecosystems.</title>
        <authorList>
            <person name="He C.Y."/>
            <person name="Keren R."/>
            <person name="Whittaker M."/>
            <person name="Farag I.F."/>
            <person name="Doudna J."/>
            <person name="Cate J.H.D."/>
            <person name="Banfield J.F."/>
        </authorList>
    </citation>
    <scope>NUCLEOTIDE SEQUENCE</scope>
    <source>
        <strain evidence="2">NC_groundwater_1664_Pr3_B-0.1um_52_9</strain>
    </source>
</reference>
<dbReference type="AlphaFoldDB" id="A0A9D6V5T3"/>